<evidence type="ECO:0000313" key="3">
    <source>
        <dbReference type="EMBL" id="KAG5460534.1"/>
    </source>
</evidence>
<reference evidence="3 4" key="1">
    <citation type="journal article" name="Sci. Rep.">
        <title>Genome-scale phylogenetic analyses confirm Olpidium as the closest living zoosporic fungus to the non-flagellated, terrestrial fungi.</title>
        <authorList>
            <person name="Chang Y."/>
            <person name="Rochon D."/>
            <person name="Sekimoto S."/>
            <person name="Wang Y."/>
            <person name="Chovatia M."/>
            <person name="Sandor L."/>
            <person name="Salamov A."/>
            <person name="Grigoriev I.V."/>
            <person name="Stajich J.E."/>
            <person name="Spatafora J.W."/>
        </authorList>
    </citation>
    <scope>NUCLEOTIDE SEQUENCE [LARGE SCALE GENOMIC DNA]</scope>
    <source>
        <strain evidence="3">S191</strain>
    </source>
</reference>
<feature type="region of interest" description="Disordered" evidence="1">
    <location>
        <begin position="1"/>
        <end position="33"/>
    </location>
</feature>
<gene>
    <name evidence="3" type="ORF">BJ554DRAFT_7407</name>
</gene>
<dbReference type="OrthoDB" id="2630497at2759"/>
<feature type="region of interest" description="Disordered" evidence="1">
    <location>
        <begin position="174"/>
        <end position="242"/>
    </location>
</feature>
<sequence>SFEAGSNRLVRTPRDRDPPTAEDLRAPQVQEPRLGTCTIEGSFKGLQRARVLDSGEVPCRPAAIEPRAIFNSNLQTHDGLNARAALKKAQEAQEVAYNKKRRDAKIREGDQVLLRRDAITHDPRLAAKYRAPYIGPYKVTHVEAKKDNYCLKLPPGMRIHPVFHVSNLRRYTAAEEGRRVNRPGPTKDDESSQLGYAKAGDNTSSYGWDTTRRKPPGSIRRTWQTRKKSSRTSRDRTHQLRLQSRRKLHNLHQFRLAGSPVVIIARRLRAPAWRRSRINAICDHTRPQAPRDRVGHGQPPFRALGMLQHGSPVDDGVGEPPQEVILHGPKDVVLRQYEFPSRDRPAVLHAEAHDQMMHGLVHLHSRLRGTRYIDPELT</sequence>
<comment type="caution">
    <text evidence="3">The sequence shown here is derived from an EMBL/GenBank/DDBJ whole genome shotgun (WGS) entry which is preliminary data.</text>
</comment>
<feature type="non-terminal residue" evidence="3">
    <location>
        <position position="1"/>
    </location>
</feature>
<dbReference type="EMBL" id="JAEFCI010005073">
    <property type="protein sequence ID" value="KAG5460534.1"/>
    <property type="molecule type" value="Genomic_DNA"/>
</dbReference>
<dbReference type="AlphaFoldDB" id="A0A8H7ZWI5"/>
<accession>A0A8H7ZWI5</accession>
<name>A0A8H7ZWI5_9FUNG</name>
<protein>
    <recommendedName>
        <fullName evidence="2">Tf2-1-like SH3-like domain-containing protein</fullName>
    </recommendedName>
</protein>
<evidence type="ECO:0000256" key="1">
    <source>
        <dbReference type="SAM" id="MobiDB-lite"/>
    </source>
</evidence>
<dbReference type="InterPro" id="IPR056924">
    <property type="entry name" value="SH3_Tf2-1"/>
</dbReference>
<evidence type="ECO:0000313" key="4">
    <source>
        <dbReference type="Proteomes" id="UP000673691"/>
    </source>
</evidence>
<dbReference type="Pfam" id="PF24626">
    <property type="entry name" value="SH3_Tf2-1"/>
    <property type="match status" value="1"/>
</dbReference>
<proteinExistence type="predicted"/>
<feature type="compositionally biased region" description="Basic and acidic residues" evidence="1">
    <location>
        <begin position="174"/>
        <end position="190"/>
    </location>
</feature>
<evidence type="ECO:0000259" key="2">
    <source>
        <dbReference type="Pfam" id="PF24626"/>
    </source>
</evidence>
<feature type="domain" description="Tf2-1-like SH3-like" evidence="2">
    <location>
        <begin position="109"/>
        <end position="171"/>
    </location>
</feature>
<feature type="compositionally biased region" description="Basic and acidic residues" evidence="1">
    <location>
        <begin position="12"/>
        <end position="25"/>
    </location>
</feature>
<keyword evidence="4" id="KW-1185">Reference proteome</keyword>
<organism evidence="3 4">
    <name type="scientific">Olpidium bornovanus</name>
    <dbReference type="NCBI Taxonomy" id="278681"/>
    <lineage>
        <taxon>Eukaryota</taxon>
        <taxon>Fungi</taxon>
        <taxon>Fungi incertae sedis</taxon>
        <taxon>Olpidiomycota</taxon>
        <taxon>Olpidiomycotina</taxon>
        <taxon>Olpidiomycetes</taxon>
        <taxon>Olpidiales</taxon>
        <taxon>Olpidiaceae</taxon>
        <taxon>Olpidium</taxon>
    </lineage>
</organism>
<dbReference type="Proteomes" id="UP000673691">
    <property type="component" value="Unassembled WGS sequence"/>
</dbReference>